<proteinExistence type="predicted"/>
<dbReference type="EMBL" id="NHSJ01000138">
    <property type="protein sequence ID" value="PPQ25964.1"/>
    <property type="molecule type" value="Genomic_DNA"/>
</dbReference>
<evidence type="ECO:0000256" key="2">
    <source>
        <dbReference type="ARBA" id="ARBA00022692"/>
    </source>
</evidence>
<gene>
    <name evidence="7" type="ORF">CCR94_23310</name>
</gene>
<dbReference type="InterPro" id="IPR002645">
    <property type="entry name" value="STAS_dom"/>
</dbReference>
<dbReference type="Pfam" id="PF01740">
    <property type="entry name" value="STAS"/>
    <property type="match status" value="1"/>
</dbReference>
<evidence type="ECO:0000256" key="1">
    <source>
        <dbReference type="ARBA" id="ARBA00004141"/>
    </source>
</evidence>
<feature type="transmembrane region" description="Helical" evidence="5">
    <location>
        <begin position="131"/>
        <end position="154"/>
    </location>
</feature>
<feature type="transmembrane region" description="Helical" evidence="5">
    <location>
        <begin position="286"/>
        <end position="304"/>
    </location>
</feature>
<keyword evidence="8" id="KW-1185">Reference proteome</keyword>
<dbReference type="GO" id="GO:0055085">
    <property type="term" value="P:transmembrane transport"/>
    <property type="evidence" value="ECO:0007669"/>
    <property type="project" value="InterPro"/>
</dbReference>
<feature type="transmembrane region" description="Helical" evidence="5">
    <location>
        <begin position="78"/>
        <end position="111"/>
    </location>
</feature>
<keyword evidence="4 5" id="KW-0472">Membrane</keyword>
<evidence type="ECO:0000256" key="3">
    <source>
        <dbReference type="ARBA" id="ARBA00022989"/>
    </source>
</evidence>
<reference evidence="7 8" key="1">
    <citation type="journal article" date="2018" name="Arch. Microbiol.">
        <title>New insights into the metabolic potential of the phototrophic purple bacterium Rhodopila globiformis DSM 161(T) from its draft genome sequence and evidence for a vanadium-dependent nitrogenase.</title>
        <authorList>
            <person name="Imhoff J.F."/>
            <person name="Rahn T."/>
            <person name="Kunzel S."/>
            <person name="Neulinger S.C."/>
        </authorList>
    </citation>
    <scope>NUCLEOTIDE SEQUENCE [LARGE SCALE GENOMIC DNA]</scope>
    <source>
        <strain evidence="7 8">DSM 16996</strain>
    </source>
</reference>
<feature type="transmembrane region" description="Helical" evidence="5">
    <location>
        <begin position="247"/>
        <end position="266"/>
    </location>
</feature>
<comment type="subcellular location">
    <subcellularLocation>
        <location evidence="1">Membrane</location>
        <topology evidence="1">Multi-pass membrane protein</topology>
    </subcellularLocation>
</comment>
<evidence type="ECO:0000256" key="5">
    <source>
        <dbReference type="SAM" id="Phobius"/>
    </source>
</evidence>
<dbReference type="InterPro" id="IPR036513">
    <property type="entry name" value="STAS_dom_sf"/>
</dbReference>
<accession>A0A2S6MUC3</accession>
<dbReference type="AlphaFoldDB" id="A0A2S6MUC3"/>
<dbReference type="Gene3D" id="3.30.750.24">
    <property type="entry name" value="STAS domain"/>
    <property type="match status" value="1"/>
</dbReference>
<feature type="domain" description="STAS" evidence="6">
    <location>
        <begin position="435"/>
        <end position="554"/>
    </location>
</feature>
<feature type="transmembrane region" description="Helical" evidence="5">
    <location>
        <begin position="175"/>
        <end position="193"/>
    </location>
</feature>
<dbReference type="InterPro" id="IPR011547">
    <property type="entry name" value="SLC26A/SulP_dom"/>
</dbReference>
<dbReference type="PANTHER" id="PTHR11814">
    <property type="entry name" value="SULFATE TRANSPORTER"/>
    <property type="match status" value="1"/>
</dbReference>
<dbReference type="SUPFAM" id="SSF52091">
    <property type="entry name" value="SpoIIaa-like"/>
    <property type="match status" value="1"/>
</dbReference>
<comment type="caution">
    <text evidence="7">The sequence shown here is derived from an EMBL/GenBank/DDBJ whole genome shotgun (WGS) entry which is preliminary data.</text>
</comment>
<feature type="transmembrane region" description="Helical" evidence="5">
    <location>
        <begin position="349"/>
        <end position="367"/>
    </location>
</feature>
<protein>
    <submittedName>
        <fullName evidence="7">Sodium-independent anion transporter</fullName>
    </submittedName>
</protein>
<feature type="transmembrane region" description="Helical" evidence="5">
    <location>
        <begin position="45"/>
        <end position="66"/>
    </location>
</feature>
<dbReference type="InterPro" id="IPR001902">
    <property type="entry name" value="SLC26A/SulP_fam"/>
</dbReference>
<feature type="transmembrane region" description="Helical" evidence="5">
    <location>
        <begin position="325"/>
        <end position="343"/>
    </location>
</feature>
<dbReference type="Proteomes" id="UP000239089">
    <property type="component" value="Unassembled WGS sequence"/>
</dbReference>
<feature type="transmembrane region" description="Helical" evidence="5">
    <location>
        <begin position="379"/>
        <end position="411"/>
    </location>
</feature>
<keyword evidence="3 5" id="KW-1133">Transmembrane helix</keyword>
<evidence type="ECO:0000313" key="8">
    <source>
        <dbReference type="Proteomes" id="UP000239089"/>
    </source>
</evidence>
<dbReference type="Pfam" id="PF00916">
    <property type="entry name" value="Sulfate_transp"/>
    <property type="match status" value="1"/>
</dbReference>
<evidence type="ECO:0000259" key="6">
    <source>
        <dbReference type="PROSITE" id="PS50801"/>
    </source>
</evidence>
<organism evidence="7 8">
    <name type="scientific">Rhodoblastus sphagnicola</name>
    <dbReference type="NCBI Taxonomy" id="333368"/>
    <lineage>
        <taxon>Bacteria</taxon>
        <taxon>Pseudomonadati</taxon>
        <taxon>Pseudomonadota</taxon>
        <taxon>Alphaproteobacteria</taxon>
        <taxon>Hyphomicrobiales</taxon>
        <taxon>Rhodoblastaceae</taxon>
        <taxon>Rhodoblastus</taxon>
    </lineage>
</organism>
<dbReference type="PROSITE" id="PS50801">
    <property type="entry name" value="STAS"/>
    <property type="match status" value="1"/>
</dbReference>
<evidence type="ECO:0000256" key="4">
    <source>
        <dbReference type="ARBA" id="ARBA00023136"/>
    </source>
</evidence>
<name>A0A2S6MUC3_9HYPH</name>
<dbReference type="CDD" id="cd07042">
    <property type="entry name" value="STAS_SulP_like_sulfate_transporter"/>
    <property type="match status" value="1"/>
</dbReference>
<sequence length="571" mass="58692">MGNSRLVFGALRGAALTWRADLLAGLTLAAIAAPEQMATARLGGFAPSIGFYAFIAGALGFALLGANRQMSVGADSTITPIFAASLALIAPVGGPQYAALAALLALLVGLFMSGAGLFRAGWVANLLSTPVLTGFLAGIAVHIALSQLPALLGLPAGSGDTLQRVAQIAAQIGEIKALALSVGLVCLVSILVIETYAPRLPGALLAVGGATLGALLLKVDPSALPVIGAFPVEWPQLAAPEASVEQVFKLVGLAVILTLVIMVQSAATSRAYPGSSGEEPDINRDFLGVGAGGVLAGLFGAFPVNASPPRTAMVAASGGKTQISGLTAALALGLLAAFGENFLSHAPETSLAATLLFVAGRIFRLGDMRDICRRSRPEFLLMAITTAAVVLLPVQTGVTLAIILSLIHGAWATTQTDLQTLERLPGETVWWPRNPLVEGETLAGVAVVSFQAPLSFLNADRCRLQLQRAAEQPQMRLIVLEASAVVSIDYTAARALAAAIDHCHARGCDFAIARLESVRAQAAMKTFGVLDALGATDSIGERLFYSVDDALRRLGAQAFVRTGAAADGNVS</sequence>
<dbReference type="GO" id="GO:0016020">
    <property type="term" value="C:membrane"/>
    <property type="evidence" value="ECO:0007669"/>
    <property type="project" value="UniProtKB-SubCell"/>
</dbReference>
<dbReference type="OrthoDB" id="9769739at2"/>
<keyword evidence="2 5" id="KW-0812">Transmembrane</keyword>
<evidence type="ECO:0000313" key="7">
    <source>
        <dbReference type="EMBL" id="PPQ25964.1"/>
    </source>
</evidence>